<dbReference type="SUPFAM" id="SSF52540">
    <property type="entry name" value="P-loop containing nucleoside triphosphate hydrolases"/>
    <property type="match status" value="1"/>
</dbReference>
<gene>
    <name evidence="4" type="ORF">Amon01_000737200</name>
</gene>
<accession>A0A9W6Z371</accession>
<evidence type="ECO:0000256" key="3">
    <source>
        <dbReference type="ARBA" id="ARBA00046278"/>
    </source>
</evidence>
<dbReference type="InterPro" id="IPR005225">
    <property type="entry name" value="Small_GTP-bd"/>
</dbReference>
<dbReference type="PROSITE" id="PS51421">
    <property type="entry name" value="RAS"/>
    <property type="match status" value="1"/>
</dbReference>
<evidence type="ECO:0000256" key="1">
    <source>
        <dbReference type="ARBA" id="ARBA00022741"/>
    </source>
</evidence>
<dbReference type="Proteomes" id="UP001165063">
    <property type="component" value="Unassembled WGS sequence"/>
</dbReference>
<dbReference type="InterPro" id="IPR050227">
    <property type="entry name" value="Rab"/>
</dbReference>
<dbReference type="EMBL" id="BSXU01005365">
    <property type="protein sequence ID" value="GMG52929.1"/>
    <property type="molecule type" value="Genomic_DNA"/>
</dbReference>
<dbReference type="FunFam" id="3.40.50.300:FF:001447">
    <property type="entry name" value="Ras-related protein Rab-1B"/>
    <property type="match status" value="1"/>
</dbReference>
<keyword evidence="1" id="KW-0547">Nucleotide-binding</keyword>
<dbReference type="SMART" id="SM00175">
    <property type="entry name" value="RAB"/>
    <property type="match status" value="1"/>
</dbReference>
<dbReference type="InterPro" id="IPR027417">
    <property type="entry name" value="P-loop_NTPase"/>
</dbReference>
<evidence type="ECO:0000256" key="2">
    <source>
        <dbReference type="ARBA" id="ARBA00023134"/>
    </source>
</evidence>
<protein>
    <submittedName>
        <fullName evidence="4">Unnamed protein product</fullName>
    </submittedName>
</protein>
<dbReference type="GO" id="GO:0012505">
    <property type="term" value="C:endomembrane system"/>
    <property type="evidence" value="ECO:0007669"/>
    <property type="project" value="UniProtKB-SubCell"/>
</dbReference>
<keyword evidence="2" id="KW-0342">GTP-binding</keyword>
<sequence>MNNESDDRLKLLLIGDARVGKSCLLLRFAEDVYTQDYISTLGVDFKSRTIELDGKETELRIWDTAGEERFRTSTFPYYGGAQGIIIVYDVTDQESFNNVNQWLQEIDSHATSGVVKLLVGNKCDLVDKKVVDSAVAKSFFFNGNQQRTLYNLSICRVWIFCMQEVHNDQ</sequence>
<dbReference type="GO" id="GO:0005525">
    <property type="term" value="F:GTP binding"/>
    <property type="evidence" value="ECO:0007669"/>
    <property type="project" value="UniProtKB-KW"/>
</dbReference>
<dbReference type="SMART" id="SM00173">
    <property type="entry name" value="RAS"/>
    <property type="match status" value="1"/>
</dbReference>
<name>A0A9W6Z371_AMBMO</name>
<dbReference type="InterPro" id="IPR001806">
    <property type="entry name" value="Small_GTPase"/>
</dbReference>
<evidence type="ECO:0000313" key="4">
    <source>
        <dbReference type="EMBL" id="GMG52929.1"/>
    </source>
</evidence>
<organism evidence="4 5">
    <name type="scientific">Ambrosiozyma monospora</name>
    <name type="common">Yeast</name>
    <name type="synonym">Endomycopsis monosporus</name>
    <dbReference type="NCBI Taxonomy" id="43982"/>
    <lineage>
        <taxon>Eukaryota</taxon>
        <taxon>Fungi</taxon>
        <taxon>Dikarya</taxon>
        <taxon>Ascomycota</taxon>
        <taxon>Saccharomycotina</taxon>
        <taxon>Pichiomycetes</taxon>
        <taxon>Pichiales</taxon>
        <taxon>Pichiaceae</taxon>
        <taxon>Ambrosiozyma</taxon>
    </lineage>
</organism>
<keyword evidence="5" id="KW-1185">Reference proteome</keyword>
<comment type="subcellular location">
    <subcellularLocation>
        <location evidence="3">Endomembrane system</location>
        <topology evidence="3">Lipid-anchor</topology>
        <orientation evidence="3">Cytoplasmic side</orientation>
    </subcellularLocation>
</comment>
<comment type="caution">
    <text evidence="4">The sequence shown here is derived from an EMBL/GenBank/DDBJ whole genome shotgun (WGS) entry which is preliminary data.</text>
</comment>
<dbReference type="SMART" id="SM00174">
    <property type="entry name" value="RHO"/>
    <property type="match status" value="1"/>
</dbReference>
<dbReference type="OrthoDB" id="9989112at2759"/>
<dbReference type="Gene3D" id="3.40.50.300">
    <property type="entry name" value="P-loop containing nucleotide triphosphate hydrolases"/>
    <property type="match status" value="1"/>
</dbReference>
<evidence type="ECO:0000313" key="5">
    <source>
        <dbReference type="Proteomes" id="UP001165063"/>
    </source>
</evidence>
<dbReference type="GO" id="GO:0003924">
    <property type="term" value="F:GTPase activity"/>
    <property type="evidence" value="ECO:0007669"/>
    <property type="project" value="InterPro"/>
</dbReference>
<dbReference type="NCBIfam" id="TIGR00231">
    <property type="entry name" value="small_GTP"/>
    <property type="match status" value="1"/>
</dbReference>
<dbReference type="Pfam" id="PF00071">
    <property type="entry name" value="Ras"/>
    <property type="match status" value="1"/>
</dbReference>
<proteinExistence type="predicted"/>
<reference evidence="4" key="1">
    <citation type="submission" date="2023-04" db="EMBL/GenBank/DDBJ databases">
        <title>Ambrosiozyma monospora NBRC 1965.</title>
        <authorList>
            <person name="Ichikawa N."/>
            <person name="Sato H."/>
            <person name="Tonouchi N."/>
        </authorList>
    </citation>
    <scope>NUCLEOTIDE SEQUENCE</scope>
    <source>
        <strain evidence="4">NBRC 1965</strain>
    </source>
</reference>
<dbReference type="AlphaFoldDB" id="A0A9W6Z371"/>
<dbReference type="PANTHER" id="PTHR47977">
    <property type="entry name" value="RAS-RELATED PROTEIN RAB"/>
    <property type="match status" value="1"/>
</dbReference>
<dbReference type="PROSITE" id="PS51419">
    <property type="entry name" value="RAB"/>
    <property type="match status" value="1"/>
</dbReference>
<dbReference type="PRINTS" id="PR00449">
    <property type="entry name" value="RASTRNSFRMNG"/>
</dbReference>